<feature type="compositionally biased region" description="Basic and acidic residues" evidence="1">
    <location>
        <begin position="248"/>
        <end position="261"/>
    </location>
</feature>
<protein>
    <submittedName>
        <fullName evidence="2">Uncharacterized protein</fullName>
    </submittedName>
</protein>
<accession>A0A812KSV0</accession>
<gene>
    <name evidence="2" type="ORF">SPIL2461_LOCUS3663</name>
</gene>
<feature type="region of interest" description="Disordered" evidence="1">
    <location>
        <begin position="72"/>
        <end position="286"/>
    </location>
</feature>
<feature type="compositionally biased region" description="Basic and acidic residues" evidence="1">
    <location>
        <begin position="111"/>
        <end position="131"/>
    </location>
</feature>
<keyword evidence="3" id="KW-1185">Reference proteome</keyword>
<feature type="non-terminal residue" evidence="2">
    <location>
        <position position="314"/>
    </location>
</feature>
<organism evidence="2 3">
    <name type="scientific">Symbiodinium pilosum</name>
    <name type="common">Dinoflagellate</name>
    <dbReference type="NCBI Taxonomy" id="2952"/>
    <lineage>
        <taxon>Eukaryota</taxon>
        <taxon>Sar</taxon>
        <taxon>Alveolata</taxon>
        <taxon>Dinophyceae</taxon>
        <taxon>Suessiales</taxon>
        <taxon>Symbiodiniaceae</taxon>
        <taxon>Symbiodinium</taxon>
    </lineage>
</organism>
<dbReference type="Proteomes" id="UP000649617">
    <property type="component" value="Unassembled WGS sequence"/>
</dbReference>
<feature type="compositionally biased region" description="Basic and acidic residues" evidence="1">
    <location>
        <begin position="139"/>
        <end position="154"/>
    </location>
</feature>
<name>A0A812KSV0_SYMPI</name>
<comment type="caution">
    <text evidence="2">The sequence shown here is derived from an EMBL/GenBank/DDBJ whole genome shotgun (WGS) entry which is preliminary data.</text>
</comment>
<sequence>WKHAYALDMDDTFVPTEHDSQLDPCAPIPAPPASVKRKLFVEEPAEADRQARPVATPLANLKKLLAESAATKRAAFQMREARASSAGGSTSPPVERASQSMLAKEPSPAKPEQRPLCRREAGSDDVAKSLDDLSASPLTRREQLKLVKEAEPKGAAKPKVKATAKATAKAKAKAKAKATAKGKAKAKAKSMAKDGAETSGATRLEEAEAEGGSNPSPAGKAKRAAETENGAEASEKPPGPGQGSQASLEKRPGTETRENPPAKKKRGPKPRSTAQTPIPSKIDNMDPAQVMIYLQGDDQIMRLAFEFIHEMSRP</sequence>
<feature type="compositionally biased region" description="Polar residues" evidence="1">
    <location>
        <begin position="86"/>
        <end position="101"/>
    </location>
</feature>
<evidence type="ECO:0000313" key="2">
    <source>
        <dbReference type="EMBL" id="CAE7233109.1"/>
    </source>
</evidence>
<dbReference type="AlphaFoldDB" id="A0A812KSV0"/>
<feature type="non-terminal residue" evidence="2">
    <location>
        <position position="1"/>
    </location>
</feature>
<proteinExistence type="predicted"/>
<reference evidence="2" key="1">
    <citation type="submission" date="2021-02" db="EMBL/GenBank/DDBJ databases">
        <authorList>
            <person name="Dougan E. K."/>
            <person name="Rhodes N."/>
            <person name="Thang M."/>
            <person name="Chan C."/>
        </authorList>
    </citation>
    <scope>NUCLEOTIDE SEQUENCE</scope>
</reference>
<feature type="compositionally biased region" description="Basic residues" evidence="1">
    <location>
        <begin position="156"/>
        <end position="190"/>
    </location>
</feature>
<dbReference type="EMBL" id="CAJNIZ010004467">
    <property type="protein sequence ID" value="CAE7233109.1"/>
    <property type="molecule type" value="Genomic_DNA"/>
</dbReference>
<evidence type="ECO:0000256" key="1">
    <source>
        <dbReference type="SAM" id="MobiDB-lite"/>
    </source>
</evidence>
<evidence type="ECO:0000313" key="3">
    <source>
        <dbReference type="Proteomes" id="UP000649617"/>
    </source>
</evidence>